<feature type="transmembrane region" description="Helical" evidence="2">
    <location>
        <begin position="102"/>
        <end position="125"/>
    </location>
</feature>
<keyword evidence="2" id="KW-0472">Membrane</keyword>
<evidence type="ECO:0000256" key="1">
    <source>
        <dbReference type="SAM" id="MobiDB-lite"/>
    </source>
</evidence>
<evidence type="ECO:0000256" key="2">
    <source>
        <dbReference type="SAM" id="Phobius"/>
    </source>
</evidence>
<evidence type="ECO:0000259" key="3">
    <source>
        <dbReference type="Pfam" id="PF25591"/>
    </source>
</evidence>
<sequence>MAFDSTGVSGDADSAGQAACDARTDARILADIAYRYPELRGVILANPATYPGLRDWILARPQPVVAGAAPVIGEANALTPGEDPSGPAPQPPTRKNQGASPLVALAIAAGILVVGALIVTATVVADGVEHAAKSVGASQTSPSASGNGGTPQAAPYAPSPGEAVFGAAAVDDAFFTAQQAAGFGRAGQATSIHSTAGEASAVLAQLWATRAAQPADTTCRFASSTMPVFGDEKPGGAGEAVSSVNGVAALATSSAVNQSARVFSNAAEAGAYISRLQKAASSCTTIDVGDLQGSVLSDNAGTITPHAAWIIDGVFDGTPGKLYVVDMRHDNMVLRTEVFVAATDDAAVSPAVIDGIQNKAEQNLIDTKP</sequence>
<protein>
    <recommendedName>
        <fullName evidence="3">Leucine rich repeat variant domain-containing protein</fullName>
    </recommendedName>
</protein>
<accession>A0A917B4A6</accession>
<feature type="region of interest" description="Disordered" evidence="1">
    <location>
        <begin position="136"/>
        <end position="158"/>
    </location>
</feature>
<organism evidence="4 5">
    <name type="scientific">Subtercola lobariae</name>
    <dbReference type="NCBI Taxonomy" id="1588641"/>
    <lineage>
        <taxon>Bacteria</taxon>
        <taxon>Bacillati</taxon>
        <taxon>Actinomycetota</taxon>
        <taxon>Actinomycetes</taxon>
        <taxon>Micrococcales</taxon>
        <taxon>Microbacteriaceae</taxon>
        <taxon>Subtercola</taxon>
    </lineage>
</organism>
<feature type="domain" description="Leucine rich repeat variant" evidence="3">
    <location>
        <begin position="15"/>
        <end position="69"/>
    </location>
</feature>
<gene>
    <name evidence="4" type="ORF">GCM10011399_10670</name>
</gene>
<proteinExistence type="predicted"/>
<evidence type="ECO:0000313" key="4">
    <source>
        <dbReference type="EMBL" id="GGF18940.1"/>
    </source>
</evidence>
<dbReference type="Pfam" id="PF25591">
    <property type="entry name" value="LRV_2"/>
    <property type="match status" value="1"/>
</dbReference>
<keyword evidence="2" id="KW-0812">Transmembrane</keyword>
<feature type="region of interest" description="Disordered" evidence="1">
    <location>
        <begin position="75"/>
        <end position="97"/>
    </location>
</feature>
<evidence type="ECO:0000313" key="5">
    <source>
        <dbReference type="Proteomes" id="UP000598775"/>
    </source>
</evidence>
<dbReference type="EMBL" id="BMGP01000002">
    <property type="protein sequence ID" value="GGF18940.1"/>
    <property type="molecule type" value="Genomic_DNA"/>
</dbReference>
<reference evidence="4 5" key="1">
    <citation type="journal article" date="2014" name="Int. J. Syst. Evol. Microbiol.">
        <title>Complete genome sequence of Corynebacterium casei LMG S-19264T (=DSM 44701T), isolated from a smear-ripened cheese.</title>
        <authorList>
            <consortium name="US DOE Joint Genome Institute (JGI-PGF)"/>
            <person name="Walter F."/>
            <person name="Albersmeier A."/>
            <person name="Kalinowski J."/>
            <person name="Ruckert C."/>
        </authorList>
    </citation>
    <scope>NUCLEOTIDE SEQUENCE [LARGE SCALE GENOMIC DNA]</scope>
    <source>
        <strain evidence="4 5">CGMCC 1.12976</strain>
    </source>
</reference>
<feature type="compositionally biased region" description="Polar residues" evidence="1">
    <location>
        <begin position="136"/>
        <end position="145"/>
    </location>
</feature>
<dbReference type="AlphaFoldDB" id="A0A917B4A6"/>
<dbReference type="InterPro" id="IPR057893">
    <property type="entry name" value="LRV_2"/>
</dbReference>
<comment type="caution">
    <text evidence="4">The sequence shown here is derived from an EMBL/GenBank/DDBJ whole genome shotgun (WGS) entry which is preliminary data.</text>
</comment>
<keyword evidence="5" id="KW-1185">Reference proteome</keyword>
<dbReference type="RefSeq" id="WP_188674948.1">
    <property type="nucleotide sequence ID" value="NZ_BMGP01000002.1"/>
</dbReference>
<dbReference type="Proteomes" id="UP000598775">
    <property type="component" value="Unassembled WGS sequence"/>
</dbReference>
<keyword evidence="2" id="KW-1133">Transmembrane helix</keyword>
<name>A0A917B4A6_9MICO</name>